<comment type="caution">
    <text evidence="1">The sequence shown here is derived from an EMBL/GenBank/DDBJ whole genome shotgun (WGS) entry which is preliminary data.</text>
</comment>
<dbReference type="Proteomes" id="UP001085076">
    <property type="component" value="Miscellaneous, Linkage group lg01"/>
</dbReference>
<evidence type="ECO:0000313" key="2">
    <source>
        <dbReference type="Proteomes" id="UP001085076"/>
    </source>
</evidence>
<gene>
    <name evidence="1" type="ORF">J5N97_007425</name>
</gene>
<name>A0A9D5DCL6_9LILI</name>
<reference evidence="1" key="1">
    <citation type="submission" date="2021-03" db="EMBL/GenBank/DDBJ databases">
        <authorList>
            <person name="Li Z."/>
            <person name="Yang C."/>
        </authorList>
    </citation>
    <scope>NUCLEOTIDE SEQUENCE</scope>
    <source>
        <strain evidence="1">Dzin_1.0</strain>
        <tissue evidence="1">Leaf</tissue>
    </source>
</reference>
<sequence length="81" mass="9028">MDVETISGRIRVDLDLIRPGPLTPPGSDDLIPISREFFSRRPRLRAGTLAAAGTSRHPRRISRLPPWIPSLLVELVFCQGI</sequence>
<evidence type="ECO:0000313" key="1">
    <source>
        <dbReference type="EMBL" id="KAJ0989069.1"/>
    </source>
</evidence>
<proteinExistence type="predicted"/>
<organism evidence="1 2">
    <name type="scientific">Dioscorea zingiberensis</name>
    <dbReference type="NCBI Taxonomy" id="325984"/>
    <lineage>
        <taxon>Eukaryota</taxon>
        <taxon>Viridiplantae</taxon>
        <taxon>Streptophyta</taxon>
        <taxon>Embryophyta</taxon>
        <taxon>Tracheophyta</taxon>
        <taxon>Spermatophyta</taxon>
        <taxon>Magnoliopsida</taxon>
        <taxon>Liliopsida</taxon>
        <taxon>Dioscoreales</taxon>
        <taxon>Dioscoreaceae</taxon>
        <taxon>Dioscorea</taxon>
    </lineage>
</organism>
<dbReference type="AlphaFoldDB" id="A0A9D5DCL6"/>
<keyword evidence="2" id="KW-1185">Reference proteome</keyword>
<accession>A0A9D5DCL6</accession>
<protein>
    <submittedName>
        <fullName evidence="1">Uncharacterized protein</fullName>
    </submittedName>
</protein>
<reference evidence="1" key="2">
    <citation type="journal article" date="2022" name="Hortic Res">
        <title>The genome of Dioscorea zingiberensis sheds light on the biosynthesis, origin and evolution of the medicinally important diosgenin saponins.</title>
        <authorList>
            <person name="Li Y."/>
            <person name="Tan C."/>
            <person name="Li Z."/>
            <person name="Guo J."/>
            <person name="Li S."/>
            <person name="Chen X."/>
            <person name="Wang C."/>
            <person name="Dai X."/>
            <person name="Yang H."/>
            <person name="Song W."/>
            <person name="Hou L."/>
            <person name="Xu J."/>
            <person name="Tong Z."/>
            <person name="Xu A."/>
            <person name="Yuan X."/>
            <person name="Wang W."/>
            <person name="Yang Q."/>
            <person name="Chen L."/>
            <person name="Sun Z."/>
            <person name="Wang K."/>
            <person name="Pan B."/>
            <person name="Chen J."/>
            <person name="Bao Y."/>
            <person name="Liu F."/>
            <person name="Qi X."/>
            <person name="Gang D.R."/>
            <person name="Wen J."/>
            <person name="Li J."/>
        </authorList>
    </citation>
    <scope>NUCLEOTIDE SEQUENCE</scope>
    <source>
        <strain evidence="1">Dzin_1.0</strain>
    </source>
</reference>
<dbReference type="EMBL" id="JAGGNH010000001">
    <property type="protein sequence ID" value="KAJ0989069.1"/>
    <property type="molecule type" value="Genomic_DNA"/>
</dbReference>